<keyword evidence="2 14" id="KW-0963">Cytoplasm</keyword>
<keyword evidence="17" id="KW-1185">Reference proteome</keyword>
<dbReference type="GO" id="GO:0004604">
    <property type="term" value="F:phosphoadenylyl-sulfate reductase (thioredoxin) activity"/>
    <property type="evidence" value="ECO:0007669"/>
    <property type="project" value="UniProtKB-UniRule"/>
</dbReference>
<dbReference type="Proteomes" id="UP000272117">
    <property type="component" value="Unassembled WGS sequence"/>
</dbReference>
<evidence type="ECO:0000256" key="1">
    <source>
        <dbReference type="ARBA" id="ARBA00009732"/>
    </source>
</evidence>
<evidence type="ECO:0000256" key="8">
    <source>
        <dbReference type="ARBA" id="ARBA00024327"/>
    </source>
</evidence>
<gene>
    <name evidence="14" type="primary">cysH</name>
    <name evidence="16" type="ORF">EFB08_02990</name>
</gene>
<name>A0A3M9N132_9BACT</name>
<comment type="cofactor">
    <cofactor evidence="14">
        <name>[4Fe-4S] cluster</name>
        <dbReference type="ChEBI" id="CHEBI:49883"/>
    </cofactor>
    <text evidence="14">Binds 1 [4Fe-4S] cluster per subunit.</text>
</comment>
<dbReference type="OrthoDB" id="9794018at2"/>
<evidence type="ECO:0000256" key="9">
    <source>
        <dbReference type="ARBA" id="ARBA00024386"/>
    </source>
</evidence>
<evidence type="ECO:0000256" key="2">
    <source>
        <dbReference type="ARBA" id="ARBA00022490"/>
    </source>
</evidence>
<comment type="catalytic activity">
    <reaction evidence="13 14">
        <text>[thioredoxin]-disulfide + sulfite + AMP + 2 H(+) = adenosine 5'-phosphosulfate + [thioredoxin]-dithiol</text>
        <dbReference type="Rhea" id="RHEA:21976"/>
        <dbReference type="Rhea" id="RHEA-COMP:10698"/>
        <dbReference type="Rhea" id="RHEA-COMP:10700"/>
        <dbReference type="ChEBI" id="CHEBI:15378"/>
        <dbReference type="ChEBI" id="CHEBI:17359"/>
        <dbReference type="ChEBI" id="CHEBI:29950"/>
        <dbReference type="ChEBI" id="CHEBI:50058"/>
        <dbReference type="ChEBI" id="CHEBI:58243"/>
        <dbReference type="ChEBI" id="CHEBI:456215"/>
        <dbReference type="EC" id="1.8.4.10"/>
    </reaction>
</comment>
<comment type="caution">
    <text evidence="16">The sequence shown here is derived from an EMBL/GenBank/DDBJ whole genome shotgun (WGS) entry which is preliminary data.</text>
</comment>
<evidence type="ECO:0000256" key="11">
    <source>
        <dbReference type="ARBA" id="ARBA00030894"/>
    </source>
</evidence>
<dbReference type="NCBIfam" id="NF002537">
    <property type="entry name" value="PRK02090.1"/>
    <property type="match status" value="1"/>
</dbReference>
<evidence type="ECO:0000256" key="7">
    <source>
        <dbReference type="ARBA" id="ARBA00024298"/>
    </source>
</evidence>
<dbReference type="GO" id="GO:0005737">
    <property type="term" value="C:cytoplasm"/>
    <property type="evidence" value="ECO:0007669"/>
    <property type="project" value="UniProtKB-SubCell"/>
</dbReference>
<keyword evidence="5 14" id="KW-0408">Iron</keyword>
<dbReference type="InterPro" id="IPR011798">
    <property type="entry name" value="APS_reductase"/>
</dbReference>
<dbReference type="Gene3D" id="3.40.50.620">
    <property type="entry name" value="HUPs"/>
    <property type="match status" value="1"/>
</dbReference>
<evidence type="ECO:0000259" key="15">
    <source>
        <dbReference type="Pfam" id="PF01507"/>
    </source>
</evidence>
<dbReference type="EMBL" id="RJJD01000001">
    <property type="protein sequence ID" value="RNI31501.1"/>
    <property type="molecule type" value="Genomic_DNA"/>
</dbReference>
<accession>A0A3M9N132</accession>
<keyword evidence="3 14" id="KW-0479">Metal-binding</keyword>
<dbReference type="PANTHER" id="PTHR46482">
    <property type="entry name" value="5'-ADENYLYLSULFATE REDUCTASE 3, CHLOROPLASTIC"/>
    <property type="match status" value="1"/>
</dbReference>
<dbReference type="AlphaFoldDB" id="A0A3M9N132"/>
<comment type="function">
    <text evidence="7 14">Catalyzes the formation of sulfite from adenosine 5'-phosphosulfate (APS) using thioredoxin as an electron donor.</text>
</comment>
<dbReference type="GO" id="GO:0019344">
    <property type="term" value="P:cysteine biosynthetic process"/>
    <property type="evidence" value="ECO:0007669"/>
    <property type="project" value="InterPro"/>
</dbReference>
<dbReference type="PANTHER" id="PTHR46482:SF9">
    <property type="entry name" value="5'-ADENYLYLSULFATE REDUCTASE 1, CHLOROPLASTIC"/>
    <property type="match status" value="1"/>
</dbReference>
<feature type="domain" description="Phosphoadenosine phosphosulphate reductase" evidence="15">
    <location>
        <begin position="36"/>
        <end position="210"/>
    </location>
</feature>
<dbReference type="InterPro" id="IPR002500">
    <property type="entry name" value="PAPS_reduct_dom"/>
</dbReference>
<dbReference type="CDD" id="cd23945">
    <property type="entry name" value="PAPS_reductase"/>
    <property type="match status" value="1"/>
</dbReference>
<keyword evidence="6 14" id="KW-0411">Iron-sulfur</keyword>
<feature type="binding site" evidence="14">
    <location>
        <position position="207"/>
    </location>
    <ligand>
        <name>[4Fe-4S] cluster</name>
        <dbReference type="ChEBI" id="CHEBI:49883"/>
    </ligand>
</feature>
<dbReference type="GO" id="GO:0051539">
    <property type="term" value="F:4 iron, 4 sulfur cluster binding"/>
    <property type="evidence" value="ECO:0007669"/>
    <property type="project" value="UniProtKB-UniRule"/>
</dbReference>
<dbReference type="HAMAP" id="MF_00063">
    <property type="entry name" value="CysH"/>
    <property type="match status" value="1"/>
</dbReference>
<evidence type="ECO:0000313" key="17">
    <source>
        <dbReference type="Proteomes" id="UP000272117"/>
    </source>
</evidence>
<feature type="active site" description="Nucleophile; cysteine thiosulfonate intermediate" evidence="14">
    <location>
        <position position="232"/>
    </location>
</feature>
<evidence type="ECO:0000256" key="13">
    <source>
        <dbReference type="ARBA" id="ARBA00048441"/>
    </source>
</evidence>
<dbReference type="SUPFAM" id="SSF52402">
    <property type="entry name" value="Adenine nucleotide alpha hydrolases-like"/>
    <property type="match status" value="1"/>
</dbReference>
<keyword evidence="4 14" id="KW-0560">Oxidoreductase</keyword>
<dbReference type="GO" id="GO:0043866">
    <property type="term" value="F:adenylyl-sulfate reductase (thioredoxin) activity"/>
    <property type="evidence" value="ECO:0007669"/>
    <property type="project" value="UniProtKB-EC"/>
</dbReference>
<protein>
    <recommendedName>
        <fullName evidence="10 14">Adenosine 5'-phosphosulfate reductase</fullName>
        <shortName evidence="14">APS reductase</shortName>
        <ecNumber evidence="9 14">1.8.4.10</ecNumber>
    </recommendedName>
    <alternativeName>
        <fullName evidence="12 14">5'-adenylylsulfate reductase</fullName>
    </alternativeName>
    <alternativeName>
        <fullName evidence="11 14">Thioredoxin-dependent 5'-adenylylsulfate reductase</fullName>
    </alternativeName>
</protein>
<feature type="binding site" evidence="14">
    <location>
        <position position="122"/>
    </location>
    <ligand>
        <name>[4Fe-4S] cluster</name>
        <dbReference type="ChEBI" id="CHEBI:49883"/>
    </ligand>
</feature>
<comment type="pathway">
    <text evidence="8 14">Sulfur metabolism; hydrogen sulfide biosynthesis; sulfite from sulfate.</text>
</comment>
<dbReference type="GO" id="GO:0070814">
    <property type="term" value="P:hydrogen sulfide biosynthetic process"/>
    <property type="evidence" value="ECO:0007669"/>
    <property type="project" value="UniProtKB-UniRule"/>
</dbReference>
<comment type="similarity">
    <text evidence="1 14">Belongs to the PAPS reductase family. CysH subfamily.</text>
</comment>
<evidence type="ECO:0000256" key="4">
    <source>
        <dbReference type="ARBA" id="ARBA00023002"/>
    </source>
</evidence>
<evidence type="ECO:0000256" key="6">
    <source>
        <dbReference type="ARBA" id="ARBA00023014"/>
    </source>
</evidence>
<sequence length="251" mass="28802">MASSTQEQVSQLIQETEGLTIDQTFALLVNRFPNEVTFSSSFSFEDQVISHQILENQFPISIFTLDTGRLFPETYSVWSRTNEAYNTRIKPYYPNNEQLEEFVSSTGPNSFYESTQNRKDCCHIRKVEPLKRALKGNAVWITGLRAEHSPGRGDLPKFEWDEGNKLIKFHPLLYWTTDEVMAFIKQNNIPYNKLHDKGFISIGCAPCTRAIQPGEDFRAGRWWWEDASKKECGLHVTEQEPGVANSLAKIV</sequence>
<evidence type="ECO:0000256" key="5">
    <source>
        <dbReference type="ARBA" id="ARBA00023004"/>
    </source>
</evidence>
<dbReference type="NCBIfam" id="TIGR02055">
    <property type="entry name" value="APS_reductase"/>
    <property type="match status" value="1"/>
</dbReference>
<dbReference type="GO" id="GO:0046872">
    <property type="term" value="F:metal ion binding"/>
    <property type="evidence" value="ECO:0007669"/>
    <property type="project" value="UniProtKB-KW"/>
</dbReference>
<dbReference type="InterPro" id="IPR004511">
    <property type="entry name" value="PAPS/APS_Rdtase"/>
</dbReference>
<dbReference type="PIRSF" id="PIRSF000857">
    <property type="entry name" value="PAPS_reductase"/>
    <property type="match status" value="1"/>
</dbReference>
<evidence type="ECO:0000313" key="16">
    <source>
        <dbReference type="EMBL" id="RNI31501.1"/>
    </source>
</evidence>
<evidence type="ECO:0000256" key="14">
    <source>
        <dbReference type="HAMAP-Rule" id="MF_00063"/>
    </source>
</evidence>
<organism evidence="16 17">
    <name type="scientific">Rufibacter latericius</name>
    <dbReference type="NCBI Taxonomy" id="2487040"/>
    <lineage>
        <taxon>Bacteria</taxon>
        <taxon>Pseudomonadati</taxon>
        <taxon>Bacteroidota</taxon>
        <taxon>Cytophagia</taxon>
        <taxon>Cytophagales</taxon>
        <taxon>Hymenobacteraceae</taxon>
        <taxon>Rufibacter</taxon>
    </lineage>
</organism>
<feature type="binding site" evidence="14">
    <location>
        <position position="121"/>
    </location>
    <ligand>
        <name>[4Fe-4S] cluster</name>
        <dbReference type="ChEBI" id="CHEBI:49883"/>
    </ligand>
</feature>
<dbReference type="Pfam" id="PF01507">
    <property type="entry name" value="PAPS_reduct"/>
    <property type="match status" value="1"/>
</dbReference>
<feature type="binding site" evidence="14">
    <location>
        <position position="204"/>
    </location>
    <ligand>
        <name>[4Fe-4S] cluster</name>
        <dbReference type="ChEBI" id="CHEBI:49883"/>
    </ligand>
</feature>
<evidence type="ECO:0000256" key="12">
    <source>
        <dbReference type="ARBA" id="ARBA00032041"/>
    </source>
</evidence>
<evidence type="ECO:0000256" key="10">
    <source>
        <dbReference type="ARBA" id="ARBA00029514"/>
    </source>
</evidence>
<dbReference type="EC" id="1.8.4.10" evidence="9 14"/>
<dbReference type="InterPro" id="IPR014729">
    <property type="entry name" value="Rossmann-like_a/b/a_fold"/>
</dbReference>
<reference evidence="16 17" key="1">
    <citation type="submission" date="2018-11" db="EMBL/GenBank/DDBJ databases">
        <title>Rufibacter latericius sp. nov., isolated from water in Baiyang Lake.</title>
        <authorList>
            <person name="Yang Y."/>
        </authorList>
    </citation>
    <scope>NUCLEOTIDE SEQUENCE [LARGE SCALE GENOMIC DNA]</scope>
    <source>
        <strain evidence="16 17">R-22-1c-1</strain>
    </source>
</reference>
<proteinExistence type="inferred from homology"/>
<comment type="subcellular location">
    <subcellularLocation>
        <location evidence="14">Cytoplasm</location>
    </subcellularLocation>
</comment>
<dbReference type="GO" id="GO:0019379">
    <property type="term" value="P:sulfate assimilation, phosphoadenylyl sulfate reduction by phosphoadenylyl-sulfate reductase (thioredoxin)"/>
    <property type="evidence" value="ECO:0007669"/>
    <property type="project" value="UniProtKB-UniRule"/>
</dbReference>
<evidence type="ECO:0000256" key="3">
    <source>
        <dbReference type="ARBA" id="ARBA00022723"/>
    </source>
</evidence>
<dbReference type="RefSeq" id="WP_123125400.1">
    <property type="nucleotide sequence ID" value="NZ_RJJD01000001.1"/>
</dbReference>